<dbReference type="Proteomes" id="UP001549139">
    <property type="component" value="Unassembled WGS sequence"/>
</dbReference>
<dbReference type="InterPro" id="IPR002711">
    <property type="entry name" value="HNH"/>
</dbReference>
<dbReference type="InterPro" id="IPR003615">
    <property type="entry name" value="HNH_nuc"/>
</dbReference>
<evidence type="ECO:0000313" key="5">
    <source>
        <dbReference type="Proteomes" id="UP001549139"/>
    </source>
</evidence>
<accession>A0A7X6LRT5</accession>
<dbReference type="SMART" id="SM00507">
    <property type="entry name" value="HNHc"/>
    <property type="match status" value="1"/>
</dbReference>
<feature type="domain" description="HNH nuclease" evidence="1">
    <location>
        <begin position="291"/>
        <end position="343"/>
    </location>
</feature>
<evidence type="ECO:0000313" key="2">
    <source>
        <dbReference type="EMBL" id="MET3944400.1"/>
    </source>
</evidence>
<protein>
    <submittedName>
        <fullName evidence="2">5-methylcytosine-specific restriction endonuclease McrA</fullName>
    </submittedName>
    <submittedName>
        <fullName evidence="3">HNH endonuclease</fullName>
    </submittedName>
</protein>
<dbReference type="AlphaFoldDB" id="A0A7X6LRT5"/>
<reference evidence="2 5" key="2">
    <citation type="submission" date="2024-06" db="EMBL/GenBank/DDBJ databases">
        <title>Sequencing the genomes of 1000 actinobacteria strains.</title>
        <authorList>
            <person name="Klenk H.-P."/>
        </authorList>
    </citation>
    <scope>NUCLEOTIDE SEQUENCE [LARGE SCALE GENOMIC DNA]</scope>
    <source>
        <strain evidence="2 5">DSM 44265</strain>
    </source>
</reference>
<organism evidence="3 4">
    <name type="scientific">Corynebacterium mucifaciens</name>
    <dbReference type="NCBI Taxonomy" id="57171"/>
    <lineage>
        <taxon>Bacteria</taxon>
        <taxon>Bacillati</taxon>
        <taxon>Actinomycetota</taxon>
        <taxon>Actinomycetes</taxon>
        <taxon>Mycobacteriales</taxon>
        <taxon>Corynebacteriaceae</taxon>
        <taxon>Corynebacterium</taxon>
    </lineage>
</organism>
<gene>
    <name evidence="3" type="ORF">HF989_07375</name>
    <name evidence="2" type="ORF">JOF50_001199</name>
</gene>
<evidence type="ECO:0000259" key="1">
    <source>
        <dbReference type="SMART" id="SM00507"/>
    </source>
</evidence>
<keyword evidence="3" id="KW-0540">Nuclease</keyword>
<dbReference type="EMBL" id="JBEPNZ010000001">
    <property type="protein sequence ID" value="MET3944400.1"/>
    <property type="molecule type" value="Genomic_DNA"/>
</dbReference>
<dbReference type="GO" id="GO:0004519">
    <property type="term" value="F:endonuclease activity"/>
    <property type="evidence" value="ECO:0007669"/>
    <property type="project" value="UniProtKB-KW"/>
</dbReference>
<dbReference type="Gene3D" id="1.10.30.50">
    <property type="match status" value="1"/>
</dbReference>
<evidence type="ECO:0000313" key="3">
    <source>
        <dbReference type="EMBL" id="NKY69193.1"/>
    </source>
</evidence>
<keyword evidence="3" id="KW-0378">Hydrolase</keyword>
<name>A0A7X6LRT5_9CORY</name>
<dbReference type="CDD" id="cd00085">
    <property type="entry name" value="HNHc"/>
    <property type="match status" value="1"/>
</dbReference>
<dbReference type="Proteomes" id="UP000554284">
    <property type="component" value="Unassembled WGS sequence"/>
</dbReference>
<sequence length="496" mass="56288">MNAYFVTEREGCPIAAAGQARRDAEFQMFQRYAKPLAEVDDFELEACSIALAAGESQAWAETGILGYSVLADLPRLRELQVETRRLDVRRLSAIESTLNRLNDLATPDILEDMDAYLVKVFTPRVAGAELPSPSSLKRRLRERIQRIDAKLAPNQKKIKDRKKEKDAPFGTCRGTFYGQDDGDAGLNVSGDAATIGLMERYTEQIAREHKLSRDDALKAILTGEVKATPKVVLYMFTSKTPGSSYYIPNFGWTDADGTATVEAMLEDNPPHVIDLDAAEGAETEAYVPSAAMRALVQARDGTCLWPGCGVKAENCQLDHRVPYDEGGKTTPSNLFCLCAHHHNIKTDRRVYYVPDPVTGDIVWLHADGTFQVTEAGGFLTDYLQPENPRWRTTLEQRRQQRRDRAEFYHRCHSVVEQYEQDRDYETCMATIHELEEKFGRRFEYPPEKEPELTPQLLAALEEYLRDMAHETSREFYLIRDYPPDHDFQDPEVPSYA</sequence>
<dbReference type="RefSeq" id="WP_168685279.1">
    <property type="nucleotide sequence ID" value="NZ_JAAXPF010000007.1"/>
</dbReference>
<reference evidence="3 4" key="1">
    <citation type="submission" date="2020-04" db="EMBL/GenBank/DDBJ databases">
        <title>MicrobeNet Type strains.</title>
        <authorList>
            <person name="Nicholson A.C."/>
        </authorList>
    </citation>
    <scope>NUCLEOTIDE SEQUENCE [LARGE SCALE GENOMIC DNA]</scope>
    <source>
        <strain evidence="3 4">ATCC 700355</strain>
    </source>
</reference>
<keyword evidence="3" id="KW-0255">Endonuclease</keyword>
<evidence type="ECO:0000313" key="4">
    <source>
        <dbReference type="Proteomes" id="UP000554284"/>
    </source>
</evidence>
<dbReference type="GO" id="GO:0003676">
    <property type="term" value="F:nucleic acid binding"/>
    <property type="evidence" value="ECO:0007669"/>
    <property type="project" value="InterPro"/>
</dbReference>
<dbReference type="GO" id="GO:0008270">
    <property type="term" value="F:zinc ion binding"/>
    <property type="evidence" value="ECO:0007669"/>
    <property type="project" value="InterPro"/>
</dbReference>
<keyword evidence="5" id="KW-1185">Reference proteome</keyword>
<comment type="caution">
    <text evidence="3">The sequence shown here is derived from an EMBL/GenBank/DDBJ whole genome shotgun (WGS) entry which is preliminary data.</text>
</comment>
<dbReference type="EMBL" id="JAAXPF010000007">
    <property type="protein sequence ID" value="NKY69193.1"/>
    <property type="molecule type" value="Genomic_DNA"/>
</dbReference>
<proteinExistence type="predicted"/>
<dbReference type="Pfam" id="PF01844">
    <property type="entry name" value="HNH"/>
    <property type="match status" value="1"/>
</dbReference>